<feature type="region of interest" description="Disordered" evidence="1">
    <location>
        <begin position="52"/>
        <end position="82"/>
    </location>
</feature>
<proteinExistence type="predicted"/>
<feature type="region of interest" description="Disordered" evidence="1">
    <location>
        <begin position="307"/>
        <end position="360"/>
    </location>
</feature>
<evidence type="ECO:0000256" key="1">
    <source>
        <dbReference type="SAM" id="MobiDB-lite"/>
    </source>
</evidence>
<keyword evidence="3" id="KW-1185">Reference proteome</keyword>
<sequence length="360" mass="39951">MPLPRIIAFKALLPASLLRGRSSTTASTSNISRWGFYHPRVWSIARGFISSSPARDADSQHEPRPLDRPHEGRLASPQPETVSNASRAVIISALPHDVSVTEVLDSIARTAPVGAISSAFLLPRPPRRVYDSKAAAQGPPARDNMPGPAVKVNFNQRGSALRLIRLAREKVFQVRNKTPYVSEDRKGFLRSGDTKLLPLSQYNQTRVLILEGAPNIKGFDEAAIRQLLRSDAAAMHHARSLGDLSESVITKTVDSGQRRMEWRFFSYSDQALPFKKVIKAHFGNRLSVRHGRDPCCPVKFWEAERRRNQGHSKALSGAKKRQEYSENPTWTSGMEGVSESLESPTEASKLATEKEGGIWE</sequence>
<name>A0A423VEL3_CYTCH</name>
<accession>A0A423VEL3</accession>
<protein>
    <submittedName>
        <fullName evidence="2">Uncharacterized protein</fullName>
    </submittedName>
</protein>
<dbReference type="AlphaFoldDB" id="A0A423VEL3"/>
<feature type="compositionally biased region" description="Basic and acidic residues" evidence="1">
    <location>
        <begin position="351"/>
        <end position="360"/>
    </location>
</feature>
<dbReference type="OrthoDB" id="5237412at2759"/>
<reference evidence="2 3" key="1">
    <citation type="submission" date="2015-09" db="EMBL/GenBank/DDBJ databases">
        <title>Host preference determinants of Valsa canker pathogens revealed by comparative genomics.</title>
        <authorList>
            <person name="Yin Z."/>
            <person name="Huang L."/>
        </authorList>
    </citation>
    <scope>NUCLEOTIDE SEQUENCE [LARGE SCALE GENOMIC DNA]</scope>
    <source>
        <strain evidence="2 3">YSFL</strain>
    </source>
</reference>
<organism evidence="2 3">
    <name type="scientific">Cytospora chrysosperma</name>
    <name type="common">Cytospora canker fungus</name>
    <name type="synonym">Sphaeria chrysosperma</name>
    <dbReference type="NCBI Taxonomy" id="252740"/>
    <lineage>
        <taxon>Eukaryota</taxon>
        <taxon>Fungi</taxon>
        <taxon>Dikarya</taxon>
        <taxon>Ascomycota</taxon>
        <taxon>Pezizomycotina</taxon>
        <taxon>Sordariomycetes</taxon>
        <taxon>Sordariomycetidae</taxon>
        <taxon>Diaporthales</taxon>
        <taxon>Cytosporaceae</taxon>
        <taxon>Cytospora</taxon>
    </lineage>
</organism>
<evidence type="ECO:0000313" key="3">
    <source>
        <dbReference type="Proteomes" id="UP000284375"/>
    </source>
</evidence>
<dbReference type="Proteomes" id="UP000284375">
    <property type="component" value="Unassembled WGS sequence"/>
</dbReference>
<feature type="compositionally biased region" description="Basic and acidic residues" evidence="1">
    <location>
        <begin position="55"/>
        <end position="73"/>
    </location>
</feature>
<evidence type="ECO:0000313" key="2">
    <source>
        <dbReference type="EMBL" id="ROV89407.1"/>
    </source>
</evidence>
<gene>
    <name evidence="2" type="ORF">VSDG_08664</name>
</gene>
<comment type="caution">
    <text evidence="2">The sequence shown here is derived from an EMBL/GenBank/DDBJ whole genome shotgun (WGS) entry which is preliminary data.</text>
</comment>
<dbReference type="EMBL" id="LJZO01000058">
    <property type="protein sequence ID" value="ROV89407.1"/>
    <property type="molecule type" value="Genomic_DNA"/>
</dbReference>